<evidence type="ECO:0000313" key="1">
    <source>
        <dbReference type="EMBL" id="MPC40152.1"/>
    </source>
</evidence>
<reference evidence="1 2" key="1">
    <citation type="submission" date="2019-05" db="EMBL/GenBank/DDBJ databases">
        <title>Another draft genome of Portunus trituberculatus and its Hox gene families provides insights of decapod evolution.</title>
        <authorList>
            <person name="Jeong J.-H."/>
            <person name="Song I."/>
            <person name="Kim S."/>
            <person name="Choi T."/>
            <person name="Kim D."/>
            <person name="Ryu S."/>
            <person name="Kim W."/>
        </authorList>
    </citation>
    <scope>NUCLEOTIDE SEQUENCE [LARGE SCALE GENOMIC DNA]</scope>
    <source>
        <tissue evidence="1">Muscle</tissue>
    </source>
</reference>
<comment type="caution">
    <text evidence="1">The sequence shown here is derived from an EMBL/GenBank/DDBJ whole genome shotgun (WGS) entry which is preliminary data.</text>
</comment>
<gene>
    <name evidence="1" type="ORF">E2C01_033707</name>
</gene>
<dbReference type="AlphaFoldDB" id="A0A5B7F0U0"/>
<dbReference type="EMBL" id="VSRR010004598">
    <property type="protein sequence ID" value="MPC40152.1"/>
    <property type="molecule type" value="Genomic_DNA"/>
</dbReference>
<name>A0A5B7F0U0_PORTR</name>
<organism evidence="1 2">
    <name type="scientific">Portunus trituberculatus</name>
    <name type="common">Swimming crab</name>
    <name type="synonym">Neptunus trituberculatus</name>
    <dbReference type="NCBI Taxonomy" id="210409"/>
    <lineage>
        <taxon>Eukaryota</taxon>
        <taxon>Metazoa</taxon>
        <taxon>Ecdysozoa</taxon>
        <taxon>Arthropoda</taxon>
        <taxon>Crustacea</taxon>
        <taxon>Multicrustacea</taxon>
        <taxon>Malacostraca</taxon>
        <taxon>Eumalacostraca</taxon>
        <taxon>Eucarida</taxon>
        <taxon>Decapoda</taxon>
        <taxon>Pleocyemata</taxon>
        <taxon>Brachyura</taxon>
        <taxon>Eubrachyura</taxon>
        <taxon>Portunoidea</taxon>
        <taxon>Portunidae</taxon>
        <taxon>Portuninae</taxon>
        <taxon>Portunus</taxon>
    </lineage>
</organism>
<proteinExistence type="predicted"/>
<accession>A0A5B7F0U0</accession>
<protein>
    <submittedName>
        <fullName evidence="1">Uncharacterized protein</fullName>
    </submittedName>
</protein>
<evidence type="ECO:0000313" key="2">
    <source>
        <dbReference type="Proteomes" id="UP000324222"/>
    </source>
</evidence>
<dbReference type="Proteomes" id="UP000324222">
    <property type="component" value="Unassembled WGS sequence"/>
</dbReference>
<keyword evidence="2" id="KW-1185">Reference proteome</keyword>
<sequence>MAMVMVRNINSLPPARSLQLHSLTASLFIQFLLSVTTAPSSEYTSSHEFLNTAWVYFGVGSRAAGGREDAREDSVEGRTLHHSEEPVDWEALTRSSNWVRSDQALPSSYNAVFW</sequence>